<comment type="caution">
    <text evidence="8">The sequence shown here is derived from an EMBL/GenBank/DDBJ whole genome shotgun (WGS) entry which is preliminary data.</text>
</comment>
<evidence type="ECO:0000256" key="1">
    <source>
        <dbReference type="ARBA" id="ARBA00001070"/>
    </source>
</evidence>
<evidence type="ECO:0000259" key="6">
    <source>
        <dbReference type="Pfam" id="PF00326"/>
    </source>
</evidence>
<dbReference type="OrthoDB" id="9801421at2"/>
<evidence type="ECO:0000256" key="5">
    <source>
        <dbReference type="ARBA" id="ARBA00022825"/>
    </source>
</evidence>
<dbReference type="InterPro" id="IPR001375">
    <property type="entry name" value="Peptidase_S9_cat"/>
</dbReference>
<dbReference type="Pfam" id="PF02897">
    <property type="entry name" value="Peptidase_S9_N"/>
    <property type="match status" value="1"/>
</dbReference>
<organism evidence="8 9">
    <name type="scientific">Chryseobacterium piscicola</name>
    <dbReference type="NCBI Taxonomy" id="551459"/>
    <lineage>
        <taxon>Bacteria</taxon>
        <taxon>Pseudomonadati</taxon>
        <taxon>Bacteroidota</taxon>
        <taxon>Flavobacteriia</taxon>
        <taxon>Flavobacteriales</taxon>
        <taxon>Weeksellaceae</taxon>
        <taxon>Chryseobacterium group</taxon>
        <taxon>Chryseobacterium</taxon>
    </lineage>
</organism>
<name>A0A2S7KG44_9FLAO</name>
<dbReference type="Gene3D" id="2.130.10.120">
    <property type="entry name" value="Prolyl oligopeptidase, N-terminal domain"/>
    <property type="match status" value="1"/>
</dbReference>
<dbReference type="GO" id="GO:0070012">
    <property type="term" value="F:oligopeptidase activity"/>
    <property type="evidence" value="ECO:0007669"/>
    <property type="project" value="TreeGrafter"/>
</dbReference>
<dbReference type="Pfam" id="PF00326">
    <property type="entry name" value="Peptidase_S9"/>
    <property type="match status" value="1"/>
</dbReference>
<feature type="domain" description="Peptidase S9A N-terminal" evidence="7">
    <location>
        <begin position="29"/>
        <end position="441"/>
    </location>
</feature>
<dbReference type="Gene3D" id="3.40.50.1820">
    <property type="entry name" value="alpha/beta hydrolase"/>
    <property type="match status" value="1"/>
</dbReference>
<dbReference type="GO" id="GO:0004252">
    <property type="term" value="F:serine-type endopeptidase activity"/>
    <property type="evidence" value="ECO:0007669"/>
    <property type="project" value="UniProtKB-EC"/>
</dbReference>
<sequence>MKQIIFIIAFLFAKFMVAQKGNPAPSLPVIDEYFGNKIVDEYRNLENLKDLSTIKWMKSQTDYAISVINKIPNKKFYLNKRLEFDKRQGFAVSDLNITSNDKYFYLKRNAGEKSAKVYYRNGFNGKEEILYDPADFSSSIKSTTEKLKHQFTINLLSPSWDGSKLAISLTENGKEFSEVIVMDVGKKYIHPEIITNTDPSNIGGIRWLEDNSGFFYISYPTIDSSSKEYGKNTQSVLYKIGQNPQKLNVVFSNPHNPNLGIEKTAFPAVLAFNFDDKYYIGILVDSEDFRNTFIISKKNLLEGKKNWKPLYTKEDKVQNISLANDEIYFLSGYNSLNYKLCKTNTNNPNFTNPEVLVPEKQDEVITSYKITKDGVYFTRTKNGVEAKLYLYKDGKETNIETPFVAGNIYLEAKGKNFSDIWISCSGWANEEQRFKYDLQTNSFISENLTPIIEYPEFKDVVVEEITIKSYDGVEVPLSLIHNKNIKKDGNTPVLINGYGAFAESYYPYFSLSYLLWVNQGGMVVVPHVRGGGEKGEQWHIDGQKLKKSNSWKDLIACTEFLIAQHYTSPKKIALLGGSAGGILMGRAMTERPDLFAAIMIESGSLNTLRKEFSGGTGNTTVQEYGSVNDLEGFMALKEMDAYHHIEKGGKYPATLITVGINDPIVTPWISTKFAAKLLANNTSVNPVLLKIDYEGGHATSNSAVQRYANIGDLFAFAFWQLGHPDYQPKD</sequence>
<dbReference type="GO" id="GO:0005829">
    <property type="term" value="C:cytosol"/>
    <property type="evidence" value="ECO:0007669"/>
    <property type="project" value="TreeGrafter"/>
</dbReference>
<dbReference type="InterPro" id="IPR029058">
    <property type="entry name" value="AB_hydrolase_fold"/>
</dbReference>
<dbReference type="PRINTS" id="PR00862">
    <property type="entry name" value="PROLIGOPTASE"/>
</dbReference>
<keyword evidence="4" id="KW-0378">Hydrolase</keyword>
<dbReference type="EC" id="3.4.21.26" evidence="2"/>
<feature type="domain" description="Peptidase S9 prolyl oligopeptidase catalytic" evidence="6">
    <location>
        <begin position="508"/>
        <end position="722"/>
    </location>
</feature>
<dbReference type="SUPFAM" id="SSF50993">
    <property type="entry name" value="Peptidase/esterase 'gauge' domain"/>
    <property type="match status" value="1"/>
</dbReference>
<dbReference type="InterPro" id="IPR023302">
    <property type="entry name" value="Pept_S9A_N"/>
</dbReference>
<keyword evidence="9" id="KW-1185">Reference proteome</keyword>
<accession>A0A2S7KG44</accession>
<reference evidence="8 9" key="1">
    <citation type="submission" date="2016-11" db="EMBL/GenBank/DDBJ databases">
        <title>Whole genomes of Flavobacteriaceae.</title>
        <authorList>
            <person name="Stine C."/>
            <person name="Li C."/>
            <person name="Tadesse D."/>
        </authorList>
    </citation>
    <scope>NUCLEOTIDE SEQUENCE [LARGE SCALE GENOMIC DNA]</scope>
    <source>
        <strain evidence="8 9">DSM 21068</strain>
    </source>
</reference>
<keyword evidence="5" id="KW-0720">Serine protease</keyword>
<gene>
    <name evidence="8" type="ORF">B0A70_06505</name>
</gene>
<dbReference type="AlphaFoldDB" id="A0A2S7KG44"/>
<keyword evidence="3" id="KW-0645">Protease</keyword>
<dbReference type="PANTHER" id="PTHR42881">
    <property type="entry name" value="PROLYL ENDOPEPTIDASE"/>
    <property type="match status" value="1"/>
</dbReference>
<dbReference type="RefSeq" id="WP_076449920.1">
    <property type="nucleotide sequence ID" value="NZ_FTOJ01000001.1"/>
</dbReference>
<dbReference type="EMBL" id="MUGO01000008">
    <property type="protein sequence ID" value="PQA94969.1"/>
    <property type="molecule type" value="Genomic_DNA"/>
</dbReference>
<dbReference type="InterPro" id="IPR051167">
    <property type="entry name" value="Prolyl_oligopep/macrocyclase"/>
</dbReference>
<dbReference type="PANTHER" id="PTHR42881:SF2">
    <property type="entry name" value="PROLYL ENDOPEPTIDASE"/>
    <property type="match status" value="1"/>
</dbReference>
<dbReference type="Proteomes" id="UP000238314">
    <property type="component" value="Unassembled WGS sequence"/>
</dbReference>
<dbReference type="GO" id="GO:0006508">
    <property type="term" value="P:proteolysis"/>
    <property type="evidence" value="ECO:0007669"/>
    <property type="project" value="UniProtKB-KW"/>
</dbReference>
<dbReference type="InterPro" id="IPR002470">
    <property type="entry name" value="Peptidase_S9A"/>
</dbReference>
<evidence type="ECO:0000256" key="2">
    <source>
        <dbReference type="ARBA" id="ARBA00011897"/>
    </source>
</evidence>
<evidence type="ECO:0000313" key="8">
    <source>
        <dbReference type="EMBL" id="PQA94969.1"/>
    </source>
</evidence>
<evidence type="ECO:0000259" key="7">
    <source>
        <dbReference type="Pfam" id="PF02897"/>
    </source>
</evidence>
<evidence type="ECO:0000256" key="4">
    <source>
        <dbReference type="ARBA" id="ARBA00022801"/>
    </source>
</evidence>
<evidence type="ECO:0000313" key="9">
    <source>
        <dbReference type="Proteomes" id="UP000238314"/>
    </source>
</evidence>
<comment type="catalytic activity">
    <reaction evidence="1">
        <text>Hydrolysis of Pro-|-Xaa &gt;&gt; Ala-|-Xaa in oligopeptides.</text>
        <dbReference type="EC" id="3.4.21.26"/>
    </reaction>
</comment>
<evidence type="ECO:0000256" key="3">
    <source>
        <dbReference type="ARBA" id="ARBA00022670"/>
    </source>
</evidence>
<dbReference type="SUPFAM" id="SSF53474">
    <property type="entry name" value="alpha/beta-Hydrolases"/>
    <property type="match status" value="1"/>
</dbReference>
<proteinExistence type="predicted"/>
<protein>
    <recommendedName>
        <fullName evidence="2">prolyl oligopeptidase</fullName>
        <ecNumber evidence="2">3.4.21.26</ecNumber>
    </recommendedName>
</protein>